<evidence type="ECO:0000313" key="4">
    <source>
        <dbReference type="Proteomes" id="UP000039046"/>
    </source>
</evidence>
<feature type="domain" description="Opine dehydrogenase" evidence="1">
    <location>
        <begin position="183"/>
        <end position="325"/>
    </location>
</feature>
<evidence type="ECO:0000259" key="2">
    <source>
        <dbReference type="Pfam" id="PF02558"/>
    </source>
</evidence>
<dbReference type="AlphaFoldDB" id="A0A0A1TR57"/>
<proteinExistence type="predicted"/>
<dbReference type="InterPro" id="IPR008927">
    <property type="entry name" value="6-PGluconate_DH-like_C_sf"/>
</dbReference>
<feature type="domain" description="Ketopantoate reductase N-terminal" evidence="2">
    <location>
        <begin position="11"/>
        <end position="160"/>
    </location>
</feature>
<dbReference type="InterPro" id="IPR036188">
    <property type="entry name" value="FAD/NAD-bd_sf"/>
</dbReference>
<evidence type="ECO:0000313" key="3">
    <source>
        <dbReference type="EMBL" id="CEJ94358.1"/>
    </source>
</evidence>
<dbReference type="SUPFAM" id="SSF51905">
    <property type="entry name" value="FAD/NAD(P)-binding domain"/>
    <property type="match status" value="1"/>
</dbReference>
<dbReference type="GO" id="GO:0016491">
    <property type="term" value="F:oxidoreductase activity"/>
    <property type="evidence" value="ECO:0007669"/>
    <property type="project" value="InterPro"/>
</dbReference>
<evidence type="ECO:0000259" key="1">
    <source>
        <dbReference type="Pfam" id="PF02317"/>
    </source>
</evidence>
<dbReference type="Pfam" id="PF02317">
    <property type="entry name" value="Octopine_DH"/>
    <property type="match status" value="1"/>
</dbReference>
<dbReference type="Pfam" id="PF02558">
    <property type="entry name" value="ApbA"/>
    <property type="match status" value="1"/>
</dbReference>
<organism evidence="3 4">
    <name type="scientific">[Torrubiella] hemipterigena</name>
    <dbReference type="NCBI Taxonomy" id="1531966"/>
    <lineage>
        <taxon>Eukaryota</taxon>
        <taxon>Fungi</taxon>
        <taxon>Dikarya</taxon>
        <taxon>Ascomycota</taxon>
        <taxon>Pezizomycotina</taxon>
        <taxon>Sordariomycetes</taxon>
        <taxon>Hypocreomycetidae</taxon>
        <taxon>Hypocreales</taxon>
        <taxon>Clavicipitaceae</taxon>
        <taxon>Clavicipitaceae incertae sedis</taxon>
        <taxon>'Torrubiella' clade</taxon>
    </lineage>
</organism>
<name>A0A0A1TR57_9HYPO</name>
<reference evidence="3 4" key="1">
    <citation type="journal article" date="2015" name="Genome Announc.">
        <title>Draft Genome Sequence and Gene Annotation of the Entomopathogenic Fungus Verticillium hemipterigenum.</title>
        <authorList>
            <person name="Horn F."/>
            <person name="Habel A."/>
            <person name="Scharf D.H."/>
            <person name="Dworschak J."/>
            <person name="Brakhage A.A."/>
            <person name="Guthke R."/>
            <person name="Hertweck C."/>
            <person name="Linde J."/>
        </authorList>
    </citation>
    <scope>NUCLEOTIDE SEQUENCE [LARGE SCALE GENOMIC DNA]</scope>
</reference>
<dbReference type="InterPro" id="IPR003421">
    <property type="entry name" value="Opine_DH"/>
</dbReference>
<dbReference type="InterPro" id="IPR013328">
    <property type="entry name" value="6PGD_dom2"/>
</dbReference>
<dbReference type="Gene3D" id="1.10.1040.10">
    <property type="entry name" value="N-(1-d-carboxylethyl)-l-norvaline Dehydrogenase, domain 2"/>
    <property type="match status" value="1"/>
</dbReference>
<dbReference type="Gene3D" id="3.40.50.720">
    <property type="entry name" value="NAD(P)-binding Rossmann-like Domain"/>
    <property type="match status" value="1"/>
</dbReference>
<dbReference type="SUPFAM" id="SSF48179">
    <property type="entry name" value="6-phosphogluconate dehydrogenase C-terminal domain-like"/>
    <property type="match status" value="1"/>
</dbReference>
<dbReference type="Proteomes" id="UP000039046">
    <property type="component" value="Unassembled WGS sequence"/>
</dbReference>
<protein>
    <submittedName>
        <fullName evidence="3">Uncharacterized protein</fullName>
    </submittedName>
</protein>
<accession>A0A0A1TR57</accession>
<dbReference type="HOGENOM" id="CLU_056511_0_0_1"/>
<dbReference type="EMBL" id="CDHN01000006">
    <property type="protein sequence ID" value="CEJ94358.1"/>
    <property type="molecule type" value="Genomic_DNA"/>
</dbReference>
<gene>
    <name evidence="3" type="ORF">VHEMI09895</name>
</gene>
<dbReference type="OrthoDB" id="4394513at2759"/>
<keyword evidence="4" id="KW-1185">Reference proteome</keyword>
<dbReference type="InterPro" id="IPR013332">
    <property type="entry name" value="KPR_N"/>
</dbReference>
<sequence length="360" mass="39127">MHEEYSLQPRISVVGAGHVGCALAFDLAERGYDVTIRTLPGHDGYSSQVSANGGMLTANGALSGCVHVGVGDGFSELSERYMFITVPSQGHDAVLMELSTIDLLHCTIIFINGNGIGLKASKYLNARRIMDTATSPYSSRVNADGTISIRGIKAKVQLAALPLVTERRERDEIDSLFRMPLTWSSNLLEIFFTGLNGVIHAPAALMNFGWIESTKGDFYFYKQGMSPGVCSIIEAADRERLAVAAAYGCPVDSALTTFNRNYCTNAASLHEFASITVAHNKTKGVQTRFLDQDVPYWLVFCSELGRQASVPTPFLDLIILLASTIRGVPFRIVGRTLKSMGLQGLSHESIYNVFQGTVLV</sequence>